<feature type="domain" description="N-acetyltransferase" evidence="1">
    <location>
        <begin position="16"/>
        <end position="177"/>
    </location>
</feature>
<dbReference type="PROSITE" id="PS51186">
    <property type="entry name" value="GNAT"/>
    <property type="match status" value="1"/>
</dbReference>
<name>A0A1S2N115_9MICC</name>
<dbReference type="Gene3D" id="3.40.630.30">
    <property type="match status" value="1"/>
</dbReference>
<comment type="caution">
    <text evidence="2">The sequence shown here is derived from an EMBL/GenBank/DDBJ whole genome shotgun (WGS) entry which is preliminary data.</text>
</comment>
<dbReference type="SUPFAM" id="SSF55729">
    <property type="entry name" value="Acyl-CoA N-acyltransferases (Nat)"/>
    <property type="match status" value="1"/>
</dbReference>
<dbReference type="OrthoDB" id="9814648at2"/>
<accession>A0A1S2N115</accession>
<organism evidence="2 3">
    <name type="scientific">Rothia kristinae</name>
    <dbReference type="NCBI Taxonomy" id="37923"/>
    <lineage>
        <taxon>Bacteria</taxon>
        <taxon>Bacillati</taxon>
        <taxon>Actinomycetota</taxon>
        <taxon>Actinomycetes</taxon>
        <taxon>Micrococcales</taxon>
        <taxon>Micrococcaceae</taxon>
        <taxon>Rothia</taxon>
    </lineage>
</organism>
<proteinExistence type="predicted"/>
<dbReference type="Proteomes" id="UP000179540">
    <property type="component" value="Unassembled WGS sequence"/>
</dbReference>
<evidence type="ECO:0000313" key="3">
    <source>
        <dbReference type="Proteomes" id="UP000179540"/>
    </source>
</evidence>
<gene>
    <name evidence="2" type="ORF">BK826_06740</name>
</gene>
<dbReference type="InterPro" id="IPR016181">
    <property type="entry name" value="Acyl_CoA_acyltransferase"/>
</dbReference>
<dbReference type="RefSeq" id="WP_075514946.1">
    <property type="nucleotide sequence ID" value="NZ_JAQDNX010000001.1"/>
</dbReference>
<reference evidence="2 3" key="1">
    <citation type="submission" date="2016-10" db="EMBL/GenBank/DDBJ databases">
        <title>Draft genome sequence of strain LCT isolated from the Shenzhou X spacecraft of China.</title>
        <authorList>
            <person name="Huang B."/>
        </authorList>
    </citation>
    <scope>NUCLEOTIDE SEQUENCE [LARGE SCALE GENOMIC DNA]</scope>
    <source>
        <strain evidence="2 3">LCT-H5</strain>
    </source>
</reference>
<protein>
    <recommendedName>
        <fullName evidence="1">N-acetyltransferase domain-containing protein</fullName>
    </recommendedName>
</protein>
<dbReference type="Pfam" id="PF13302">
    <property type="entry name" value="Acetyltransf_3"/>
    <property type="match status" value="1"/>
</dbReference>
<evidence type="ECO:0000313" key="2">
    <source>
        <dbReference type="EMBL" id="OIJ35723.1"/>
    </source>
</evidence>
<dbReference type="PANTHER" id="PTHR43415">
    <property type="entry name" value="SPERMIDINE N(1)-ACETYLTRANSFERASE"/>
    <property type="match status" value="1"/>
</dbReference>
<dbReference type="EMBL" id="MODZ01000007">
    <property type="protein sequence ID" value="OIJ35723.1"/>
    <property type="molecule type" value="Genomic_DNA"/>
</dbReference>
<dbReference type="AlphaFoldDB" id="A0A1S2N115"/>
<evidence type="ECO:0000259" key="1">
    <source>
        <dbReference type="PROSITE" id="PS51186"/>
    </source>
</evidence>
<dbReference type="PANTHER" id="PTHR43415:SF3">
    <property type="entry name" value="GNAT-FAMILY ACETYLTRANSFERASE"/>
    <property type="match status" value="1"/>
</dbReference>
<dbReference type="InterPro" id="IPR000182">
    <property type="entry name" value="GNAT_dom"/>
</dbReference>
<dbReference type="GO" id="GO:0016747">
    <property type="term" value="F:acyltransferase activity, transferring groups other than amino-acyl groups"/>
    <property type="evidence" value="ECO:0007669"/>
    <property type="project" value="InterPro"/>
</dbReference>
<sequence>MDLEAYGRGLLRGRLTRLRPLEEDDLAALAAWWDAPTWMAHQTLHVLPRPRAKTEEMFRSWSANGSATSVGFSIETISPTELVGHVTLYGIDPVVRCGTLAVIIGAPHTDRGLGTDALRVMTRYAFEELGLNKVELRVWADNPRAVHVYRRLGFALEGTRRAVGFHGGAFRDEHLMGLLAAEYRGAEYRGAERRGVERGGGECRAGEERA</sequence>